<feature type="transmembrane region" description="Helical" evidence="6">
    <location>
        <begin position="47"/>
        <end position="72"/>
    </location>
</feature>
<gene>
    <name evidence="7" type="ORF">GCM10010840_23610</name>
</gene>
<proteinExistence type="inferred from homology"/>
<reference evidence="8" key="1">
    <citation type="journal article" date="2019" name="Int. J. Syst. Evol. Microbiol.">
        <title>The Global Catalogue of Microorganisms (GCM) 10K type strain sequencing project: providing services to taxonomists for standard genome sequencing and annotation.</title>
        <authorList>
            <consortium name="The Broad Institute Genomics Platform"/>
            <consortium name="The Broad Institute Genome Sequencing Center for Infectious Disease"/>
            <person name="Wu L."/>
            <person name="Ma J."/>
        </authorList>
    </citation>
    <scope>NUCLEOTIDE SEQUENCE [LARGE SCALE GENOMIC DNA]</scope>
    <source>
        <strain evidence="8">JCM 15442</strain>
    </source>
</reference>
<dbReference type="PANTHER" id="PTHR21346">
    <property type="entry name" value="FUN14 DOMAIN CONTAINING"/>
    <property type="match status" value="1"/>
</dbReference>
<dbReference type="InterPro" id="IPR007014">
    <property type="entry name" value="FUN14"/>
</dbReference>
<feature type="transmembrane region" description="Helical" evidence="6">
    <location>
        <begin position="92"/>
        <end position="115"/>
    </location>
</feature>
<keyword evidence="3 6" id="KW-0812">Transmembrane</keyword>
<evidence type="ECO:0000256" key="5">
    <source>
        <dbReference type="ARBA" id="ARBA00023136"/>
    </source>
</evidence>
<evidence type="ECO:0000256" key="6">
    <source>
        <dbReference type="SAM" id="Phobius"/>
    </source>
</evidence>
<dbReference type="RefSeq" id="WP_188972160.1">
    <property type="nucleotide sequence ID" value="NZ_BMOL01000010.1"/>
</dbReference>
<evidence type="ECO:0000256" key="2">
    <source>
        <dbReference type="ARBA" id="ARBA00009160"/>
    </source>
</evidence>
<keyword evidence="8" id="KW-1185">Reference proteome</keyword>
<accession>A0ABQ2GBY6</accession>
<keyword evidence="5 6" id="KW-0472">Membrane</keyword>
<organism evidence="7 8">
    <name type="scientific">Deinococcus aerolatus</name>
    <dbReference type="NCBI Taxonomy" id="522487"/>
    <lineage>
        <taxon>Bacteria</taxon>
        <taxon>Thermotogati</taxon>
        <taxon>Deinococcota</taxon>
        <taxon>Deinococci</taxon>
        <taxon>Deinococcales</taxon>
        <taxon>Deinococcaceae</taxon>
        <taxon>Deinococcus</taxon>
    </lineage>
</organism>
<sequence>MTTPSTTTEPAATGFLDALRPLLPDLSVGALLGFATALALKAVGRIVLIVVGLLFIALQLLSYFDIVSVNWLQLQALAEPALRRGGEQGGEWLQRVLLANLPFAGAFTAGFVLGLRMR</sequence>
<evidence type="ECO:0000313" key="8">
    <source>
        <dbReference type="Proteomes" id="UP000639973"/>
    </source>
</evidence>
<dbReference type="EMBL" id="BMOL01000010">
    <property type="protein sequence ID" value="GGL85004.1"/>
    <property type="molecule type" value="Genomic_DNA"/>
</dbReference>
<evidence type="ECO:0000256" key="3">
    <source>
        <dbReference type="ARBA" id="ARBA00022692"/>
    </source>
</evidence>
<dbReference type="Proteomes" id="UP000639973">
    <property type="component" value="Unassembled WGS sequence"/>
</dbReference>
<comment type="caution">
    <text evidence="7">The sequence shown here is derived from an EMBL/GenBank/DDBJ whole genome shotgun (WGS) entry which is preliminary data.</text>
</comment>
<comment type="similarity">
    <text evidence="2">Belongs to the FUN14 family.</text>
</comment>
<keyword evidence="4 6" id="KW-1133">Transmembrane helix</keyword>
<protein>
    <recommendedName>
        <fullName evidence="9">FUN14 family protein</fullName>
    </recommendedName>
</protein>
<evidence type="ECO:0008006" key="9">
    <source>
        <dbReference type="Google" id="ProtNLM"/>
    </source>
</evidence>
<evidence type="ECO:0000256" key="4">
    <source>
        <dbReference type="ARBA" id="ARBA00022989"/>
    </source>
</evidence>
<evidence type="ECO:0000256" key="1">
    <source>
        <dbReference type="ARBA" id="ARBA00004370"/>
    </source>
</evidence>
<evidence type="ECO:0000313" key="7">
    <source>
        <dbReference type="EMBL" id="GGL85004.1"/>
    </source>
</evidence>
<comment type="subcellular location">
    <subcellularLocation>
        <location evidence="1">Membrane</location>
    </subcellularLocation>
</comment>
<dbReference type="Pfam" id="PF04930">
    <property type="entry name" value="FUN14"/>
    <property type="match status" value="1"/>
</dbReference>
<name>A0ABQ2GBY6_9DEIO</name>
<dbReference type="PANTHER" id="PTHR21346:SF10">
    <property type="entry name" value="TRANSMEMBRANE PROTEIN"/>
    <property type="match status" value="1"/>
</dbReference>